<dbReference type="AlphaFoldDB" id="A0A5P0ZRY7"/>
<sequence length="99" mass="11856">MQTLDQSKSYYRRITVLDVMTLVMIIGFLFFAKGYLLSLLLIVIYPFCHSKVMVSSVLDKNTRLWVRNMDWNYYRKIHGIKFFMQYKPQESAIPIKHVN</sequence>
<name>A0A5P0ZRY7_9LACO</name>
<reference evidence="4 5" key="1">
    <citation type="journal article" date="2019" name="Syst. Appl. Microbiol.">
        <title>Polyphasic characterization of two novel Lactobacillus spp. isolated from blown salami packages: Description of Lactobacillus halodurans sp. nov. and Lactobacillus salsicarnum sp. nov.</title>
        <authorList>
            <person name="Schuster J.A."/>
            <person name="Klingl A."/>
            <person name="Vogel R.F."/>
            <person name="Ehrmann M.A."/>
        </authorList>
    </citation>
    <scope>NUCLEOTIDE SEQUENCE [LARGE SCALE GENOMIC DNA]</scope>
    <source>
        <strain evidence="3 4">TMW 1.1920</strain>
        <strain evidence="2 5">TMW 1.2172</strain>
    </source>
</reference>
<dbReference type="Proteomes" id="UP000371423">
    <property type="component" value="Unassembled WGS sequence"/>
</dbReference>
<evidence type="ECO:0000313" key="4">
    <source>
        <dbReference type="Proteomes" id="UP000371423"/>
    </source>
</evidence>
<keyword evidence="1" id="KW-0812">Transmembrane</keyword>
<dbReference type="EMBL" id="VDFO01000005">
    <property type="protein sequence ID" value="MQS96625.1"/>
    <property type="molecule type" value="Genomic_DNA"/>
</dbReference>
<evidence type="ECO:0000256" key="1">
    <source>
        <dbReference type="SAM" id="Phobius"/>
    </source>
</evidence>
<accession>A0A5P0ZRY7</accession>
<proteinExistence type="predicted"/>
<organism evidence="2 5">
    <name type="scientific">Companilactobacillus halodurans</name>
    <dbReference type="NCBI Taxonomy" id="2584183"/>
    <lineage>
        <taxon>Bacteria</taxon>
        <taxon>Bacillati</taxon>
        <taxon>Bacillota</taxon>
        <taxon>Bacilli</taxon>
        <taxon>Lactobacillales</taxon>
        <taxon>Lactobacillaceae</taxon>
        <taxon>Companilactobacillus</taxon>
    </lineage>
</organism>
<feature type="transmembrane region" description="Helical" evidence="1">
    <location>
        <begin position="21"/>
        <end position="47"/>
    </location>
</feature>
<evidence type="ECO:0000313" key="5">
    <source>
        <dbReference type="Proteomes" id="UP000414364"/>
    </source>
</evidence>
<dbReference type="RefSeq" id="WP_153386728.1">
    <property type="nucleotide sequence ID" value="NZ_VDFO01000005.1"/>
</dbReference>
<keyword evidence="1" id="KW-1133">Transmembrane helix</keyword>
<evidence type="ECO:0000313" key="3">
    <source>
        <dbReference type="EMBL" id="MQS96625.1"/>
    </source>
</evidence>
<dbReference type="EMBL" id="VDFP01000036">
    <property type="protein sequence ID" value="MQS76962.1"/>
    <property type="molecule type" value="Genomic_DNA"/>
</dbReference>
<keyword evidence="1" id="KW-0472">Membrane</keyword>
<comment type="caution">
    <text evidence="2">The sequence shown here is derived from an EMBL/GenBank/DDBJ whole genome shotgun (WGS) entry which is preliminary data.</text>
</comment>
<protein>
    <submittedName>
        <fullName evidence="2">Uncharacterized protein</fullName>
    </submittedName>
</protein>
<dbReference type="Proteomes" id="UP000414364">
    <property type="component" value="Unassembled WGS sequence"/>
</dbReference>
<gene>
    <name evidence="3" type="ORF">FHL05_01805</name>
    <name evidence="2" type="ORF">FHL06_11500</name>
</gene>
<dbReference type="OrthoDB" id="2297405at2"/>
<keyword evidence="4" id="KW-1185">Reference proteome</keyword>
<evidence type="ECO:0000313" key="2">
    <source>
        <dbReference type="EMBL" id="MQS76962.1"/>
    </source>
</evidence>